<keyword evidence="2" id="KW-1185">Reference proteome</keyword>
<dbReference type="Pfam" id="PF14100">
    <property type="entry name" value="DUF6807"/>
    <property type="match status" value="1"/>
</dbReference>
<accession>A0A6G4WVP7</accession>
<dbReference type="EMBL" id="JAAKZZ010000111">
    <property type="protein sequence ID" value="NGO69356.1"/>
    <property type="molecule type" value="Genomic_DNA"/>
</dbReference>
<protein>
    <submittedName>
        <fullName evidence="1">Oxidoreductase</fullName>
    </submittedName>
</protein>
<name>A0A6G4WVP7_9ACTN</name>
<dbReference type="InterPro" id="IPR029475">
    <property type="entry name" value="DUF6807"/>
</dbReference>
<comment type="caution">
    <text evidence="1">The sequence shown here is derived from an EMBL/GenBank/DDBJ whole genome shotgun (WGS) entry which is preliminary data.</text>
</comment>
<sequence length="278" mass="29849">MHCADRAVATYVYRQRLAAADAPRPYLHPVRTLGGTEVTEVRPDDHPHHFGAGVAVPDVAGANFWGGRTYVRGQGPVALDNHGVQRHTGWMLRDADGFIEELSWTAAGRELLTERRTVAARRIADGRWALDVTTALTNSTGEELSLGSPATNGRAGAGYGGFFWRPPAAARGPFAVFTARDSGEGAVHGSRADWLAMATDDWTLVFAGATERTREDPWFVRVAEYPGVGSALAWDTRLSVPPGACVTRRIVTAVADGRLTPQAAARTAAHLTDRRAAV</sequence>
<proteinExistence type="predicted"/>
<dbReference type="AlphaFoldDB" id="A0A6G4WVP7"/>
<gene>
    <name evidence="1" type="ORF">G5C65_13530</name>
</gene>
<reference evidence="1 2" key="1">
    <citation type="submission" date="2020-02" db="EMBL/GenBank/DDBJ databases">
        <title>Whole-genome analyses of novel actinobacteria.</title>
        <authorList>
            <person name="Sahin N."/>
            <person name="Tatar D."/>
        </authorList>
    </citation>
    <scope>NUCLEOTIDE SEQUENCE [LARGE SCALE GENOMIC DNA]</scope>
    <source>
        <strain evidence="1 2">SB3404</strain>
    </source>
</reference>
<dbReference type="Proteomes" id="UP000477722">
    <property type="component" value="Unassembled WGS sequence"/>
</dbReference>
<organism evidence="1 2">
    <name type="scientific">Streptomyces boncukensis</name>
    <dbReference type="NCBI Taxonomy" id="2711219"/>
    <lineage>
        <taxon>Bacteria</taxon>
        <taxon>Bacillati</taxon>
        <taxon>Actinomycetota</taxon>
        <taxon>Actinomycetes</taxon>
        <taxon>Kitasatosporales</taxon>
        <taxon>Streptomycetaceae</taxon>
        <taxon>Streptomyces</taxon>
    </lineage>
</organism>
<evidence type="ECO:0000313" key="1">
    <source>
        <dbReference type="EMBL" id="NGO69356.1"/>
    </source>
</evidence>
<evidence type="ECO:0000313" key="2">
    <source>
        <dbReference type="Proteomes" id="UP000477722"/>
    </source>
</evidence>